<reference evidence="13" key="2">
    <citation type="submission" date="2020-05" db="EMBL/GenBank/DDBJ databases">
        <authorList>
            <person name="Kim H.-S."/>
            <person name="Proctor R.H."/>
            <person name="Brown D.W."/>
        </authorList>
    </citation>
    <scope>NUCLEOTIDE SEQUENCE</scope>
    <source>
        <strain evidence="13">NRRL 22465</strain>
    </source>
</reference>
<dbReference type="PANTHER" id="PTHR43520">
    <property type="entry name" value="ATP7, ISOFORM B"/>
    <property type="match status" value="1"/>
</dbReference>
<comment type="subcellular location">
    <subcellularLocation>
        <location evidence="1">Membrane</location>
        <topology evidence="1">Multi-pass membrane protein</topology>
    </subcellularLocation>
</comment>
<dbReference type="SUPFAM" id="SSF81660">
    <property type="entry name" value="Metal cation-transporting ATPase, ATP-binding domain N"/>
    <property type="match status" value="1"/>
</dbReference>
<evidence type="ECO:0000256" key="10">
    <source>
        <dbReference type="RuleBase" id="RU362081"/>
    </source>
</evidence>
<dbReference type="GO" id="GO:0043682">
    <property type="term" value="F:P-type divalent copper transporter activity"/>
    <property type="evidence" value="ECO:0007669"/>
    <property type="project" value="TreeGrafter"/>
</dbReference>
<dbReference type="InterPro" id="IPR036412">
    <property type="entry name" value="HAD-like_sf"/>
</dbReference>
<dbReference type="CDD" id="cd02094">
    <property type="entry name" value="P-type_ATPase_Cu-like"/>
    <property type="match status" value="1"/>
</dbReference>
<feature type="transmembrane region" description="Helical" evidence="10">
    <location>
        <begin position="1043"/>
        <end position="1065"/>
    </location>
</feature>
<evidence type="ECO:0000313" key="13">
    <source>
        <dbReference type="EMBL" id="KAF4981312.1"/>
    </source>
</evidence>
<evidence type="ECO:0000256" key="5">
    <source>
        <dbReference type="ARBA" id="ARBA00022741"/>
    </source>
</evidence>
<organism evidence="13 14">
    <name type="scientific">Fusarium zealandicum</name>
    <dbReference type="NCBI Taxonomy" id="1053134"/>
    <lineage>
        <taxon>Eukaryota</taxon>
        <taxon>Fungi</taxon>
        <taxon>Dikarya</taxon>
        <taxon>Ascomycota</taxon>
        <taxon>Pezizomycotina</taxon>
        <taxon>Sordariomycetes</taxon>
        <taxon>Hypocreomycetidae</taxon>
        <taxon>Hypocreales</taxon>
        <taxon>Nectriaceae</taxon>
        <taxon>Fusarium</taxon>
        <taxon>Fusarium staphyleae species complex</taxon>
    </lineage>
</organism>
<proteinExistence type="inferred from homology"/>
<feature type="domain" description="HMA" evidence="12">
    <location>
        <begin position="7"/>
        <end position="76"/>
    </location>
</feature>
<dbReference type="PROSITE" id="PS00154">
    <property type="entry name" value="ATPASE_E1_E2"/>
    <property type="match status" value="1"/>
</dbReference>
<evidence type="ECO:0000256" key="4">
    <source>
        <dbReference type="ARBA" id="ARBA00022723"/>
    </source>
</evidence>
<dbReference type="InterPro" id="IPR006121">
    <property type="entry name" value="HMA_dom"/>
</dbReference>
<dbReference type="GO" id="GO:0005524">
    <property type="term" value="F:ATP binding"/>
    <property type="evidence" value="ECO:0007669"/>
    <property type="project" value="UniProtKB-UniRule"/>
</dbReference>
<dbReference type="Gene3D" id="3.30.70.100">
    <property type="match status" value="2"/>
</dbReference>
<dbReference type="InterPro" id="IPR008250">
    <property type="entry name" value="ATPase_P-typ_transduc_dom_A_sf"/>
</dbReference>
<feature type="transmembrane region" description="Helical" evidence="10">
    <location>
        <begin position="697"/>
        <end position="721"/>
    </location>
</feature>
<dbReference type="SFLD" id="SFLDF00027">
    <property type="entry name" value="p-type_atpase"/>
    <property type="match status" value="1"/>
</dbReference>
<evidence type="ECO:0000256" key="6">
    <source>
        <dbReference type="ARBA" id="ARBA00022840"/>
    </source>
</evidence>
<evidence type="ECO:0000256" key="8">
    <source>
        <dbReference type="ARBA" id="ARBA00022989"/>
    </source>
</evidence>
<keyword evidence="14" id="KW-1185">Reference proteome</keyword>
<feature type="transmembrane region" description="Helical" evidence="10">
    <location>
        <begin position="370"/>
        <end position="394"/>
    </location>
</feature>
<dbReference type="Pfam" id="PF00702">
    <property type="entry name" value="Hydrolase"/>
    <property type="match status" value="1"/>
</dbReference>
<feature type="transmembrane region" description="Helical" evidence="10">
    <location>
        <begin position="1077"/>
        <end position="1101"/>
    </location>
</feature>
<dbReference type="Pfam" id="PF00122">
    <property type="entry name" value="E1-E2_ATPase"/>
    <property type="match status" value="1"/>
</dbReference>
<dbReference type="Pfam" id="PF00403">
    <property type="entry name" value="HMA"/>
    <property type="match status" value="1"/>
</dbReference>
<feature type="compositionally biased region" description="Polar residues" evidence="11">
    <location>
        <begin position="160"/>
        <end position="169"/>
    </location>
</feature>
<gene>
    <name evidence="13" type="ORF">FZEAL_2845</name>
</gene>
<feature type="region of interest" description="Disordered" evidence="11">
    <location>
        <begin position="144"/>
        <end position="178"/>
    </location>
</feature>
<feature type="transmembrane region" description="Helical" evidence="10">
    <location>
        <begin position="459"/>
        <end position="481"/>
    </location>
</feature>
<dbReference type="PANTHER" id="PTHR43520:SF32">
    <property type="entry name" value="COPPER RESISTANCE P-TYPE ATPASE (EUROFUNG)"/>
    <property type="match status" value="1"/>
</dbReference>
<dbReference type="Gene3D" id="2.70.150.10">
    <property type="entry name" value="Calcium-transporting ATPase, cytoplasmic transduction domain A"/>
    <property type="match status" value="1"/>
</dbReference>
<dbReference type="PRINTS" id="PR00119">
    <property type="entry name" value="CATATPASE"/>
</dbReference>
<evidence type="ECO:0000256" key="3">
    <source>
        <dbReference type="ARBA" id="ARBA00022692"/>
    </source>
</evidence>
<dbReference type="AlphaFoldDB" id="A0A8H4UQ95"/>
<feature type="transmembrane region" description="Helical" evidence="10">
    <location>
        <begin position="501"/>
        <end position="519"/>
    </location>
</feature>
<dbReference type="InterPro" id="IPR001757">
    <property type="entry name" value="P_typ_ATPase"/>
</dbReference>
<feature type="transmembrane region" description="Helical" evidence="10">
    <location>
        <begin position="657"/>
        <end position="677"/>
    </location>
</feature>
<feature type="domain" description="HMA" evidence="12">
    <location>
        <begin position="193"/>
        <end position="258"/>
    </location>
</feature>
<dbReference type="GO" id="GO:0016020">
    <property type="term" value="C:membrane"/>
    <property type="evidence" value="ECO:0007669"/>
    <property type="project" value="UniProtKB-SubCell"/>
</dbReference>
<sequence length="1123" mass="120806">MAPTDVVTTSYLLGNLHCPSCVALIRSLLHESYGDNVLWVSPNLVTSVVTVEHKDNALSSVRSMENTLESVGFEVCGVNTTASSANDLYRTSQVDLAESSRAMEQPNGWLGSFFQLWRPKQSPSVAEAARAAHLRNCEACRSEATRQNASEPHDPKQQLVKVSSQTSDLSAARSPLPHPLQQVVTDTARPSSWRVTLSVGGMTCAVCVNTITQEIQKYPWITNVVVNLVSNSATVDYTDGDRTQEIVDAIEDLGYEAAIDKVVNMEEEKQSADGREVEIRIDGIFCSRCPERITTTLKSLAPDRLQIFQEPTTQNPITRLRYTSEAPKFTVRHILRAIEAADESLKASIYHPPSLEERSRAIRAKHQRALLWREILTIVFAIPTFILGIVYMSLLPDSNHGKMFLMKPWTSGISRLDISLFILATPVYFFAADVFHVRALKEIRTMWRSGSRMPVMQRFYRFGSMNMLVSLGTSIAYFSSVAQMISAAASNRKHHGSGAEMYFDSVVFLTLFLLAGRLIEGYSKSKTGDAVEMLGRLRPSTALLLEKDKAGAQSTVTVPIDQLDCGDIIRVPQGASPAADGIVVTGDTSFDESSLTGESRLIKKTEGDEVFAGTINKGPAITVRVTGTSGRSMLDQIVQVVREGQTKRAPIEQIADLLTTYFVPVITLVAMVTWVVWMALGFADAVPDHEGETSGGWVVFALQFAIAVFVVACPCGLALAAPTAIFVGGGIAANHGILAKGGGEAFEKASKIDCIVFDKTGTLTEGGEPQITDSAVFPDGPSSKDERRVLMSVLKAVEENSSHPIAKAIVSFCGTDTRAADVEGLEELPGRGMKASYKDTEGEETGIIVGNEILMRDFSVSPSAHVSSLLETWKGEAKSVALVATKLSAGDTWTLVAALSISDPIRREAAAVIQALIARGTQVWMLSGDNVMTARAVAQRVGIPASNVLAEVLPSDKAAKIASLQASLHARGSTTRRATVAMVGDGINDSPALTTADVGIAVGSGSDVAISSAAFVLATSQLAAVVTLLDLSQAVFRRIRVNFAWALVYNMLAVPVAAGCLYPLTTEGGRHVKLDPVWAALAMALSSISVVLSSLSLRAGIPGVGFRHRRVEVDDGRQTRYGP</sequence>
<accession>A0A8H4UQ95</accession>
<dbReference type="GO" id="GO:0016887">
    <property type="term" value="F:ATP hydrolysis activity"/>
    <property type="evidence" value="ECO:0007669"/>
    <property type="project" value="InterPro"/>
</dbReference>
<dbReference type="Gene3D" id="3.40.1110.10">
    <property type="entry name" value="Calcium-transporting ATPase, cytoplasmic domain N"/>
    <property type="match status" value="1"/>
</dbReference>
<dbReference type="SUPFAM" id="SSF81653">
    <property type="entry name" value="Calcium ATPase, transduction domain A"/>
    <property type="match status" value="1"/>
</dbReference>
<dbReference type="GO" id="GO:0005507">
    <property type="term" value="F:copper ion binding"/>
    <property type="evidence" value="ECO:0007669"/>
    <property type="project" value="TreeGrafter"/>
</dbReference>
<evidence type="ECO:0000313" key="14">
    <source>
        <dbReference type="Proteomes" id="UP000635477"/>
    </source>
</evidence>
<keyword evidence="3 10" id="KW-0812">Transmembrane</keyword>
<dbReference type="CDD" id="cd00371">
    <property type="entry name" value="HMA"/>
    <property type="match status" value="1"/>
</dbReference>
<dbReference type="FunFam" id="2.70.150.10:FF:000068">
    <property type="entry name" value="Copper resistance-associated P-type ATPase"/>
    <property type="match status" value="1"/>
</dbReference>
<dbReference type="SUPFAM" id="SSF55008">
    <property type="entry name" value="HMA, heavy metal-associated domain"/>
    <property type="match status" value="2"/>
</dbReference>
<dbReference type="OrthoDB" id="432719at2759"/>
<dbReference type="NCBIfam" id="TIGR01494">
    <property type="entry name" value="ATPase_P-type"/>
    <property type="match status" value="1"/>
</dbReference>
<comment type="caution">
    <text evidence="13">The sequence shown here is derived from an EMBL/GenBank/DDBJ whole genome shotgun (WGS) entry which is preliminary data.</text>
</comment>
<keyword evidence="6 10" id="KW-0067">ATP-binding</keyword>
<keyword evidence="7" id="KW-1278">Translocase</keyword>
<dbReference type="EMBL" id="JABEYC010000174">
    <property type="protein sequence ID" value="KAF4981312.1"/>
    <property type="molecule type" value="Genomic_DNA"/>
</dbReference>
<dbReference type="Gene3D" id="3.40.50.1000">
    <property type="entry name" value="HAD superfamily/HAD-like"/>
    <property type="match status" value="1"/>
</dbReference>
<dbReference type="InterPro" id="IPR036163">
    <property type="entry name" value="HMA_dom_sf"/>
</dbReference>
<keyword evidence="4 10" id="KW-0479">Metal-binding</keyword>
<evidence type="ECO:0000259" key="12">
    <source>
        <dbReference type="PROSITE" id="PS50846"/>
    </source>
</evidence>
<dbReference type="FunFam" id="3.30.70.100:FF:000043">
    <property type="entry name" value="Copper-transporting ATPase 2"/>
    <property type="match status" value="1"/>
</dbReference>
<keyword evidence="9 10" id="KW-0472">Membrane</keyword>
<protein>
    <recommendedName>
        <fullName evidence="12">HMA domain-containing protein</fullName>
    </recommendedName>
</protein>
<keyword evidence="5 10" id="KW-0547">Nucleotide-binding</keyword>
<evidence type="ECO:0000256" key="11">
    <source>
        <dbReference type="SAM" id="MobiDB-lite"/>
    </source>
</evidence>
<dbReference type="InterPro" id="IPR044492">
    <property type="entry name" value="P_typ_ATPase_HD_dom"/>
</dbReference>
<dbReference type="PROSITE" id="PS50846">
    <property type="entry name" value="HMA_2"/>
    <property type="match status" value="2"/>
</dbReference>
<dbReference type="InterPro" id="IPR023298">
    <property type="entry name" value="ATPase_P-typ_TM_dom_sf"/>
</dbReference>
<dbReference type="Proteomes" id="UP000635477">
    <property type="component" value="Unassembled WGS sequence"/>
</dbReference>
<evidence type="ECO:0000256" key="1">
    <source>
        <dbReference type="ARBA" id="ARBA00004141"/>
    </source>
</evidence>
<comment type="similarity">
    <text evidence="2 10">Belongs to the cation transport ATPase (P-type) (TC 3.A.3) family. Type IB subfamily.</text>
</comment>
<feature type="transmembrane region" description="Helical" evidence="10">
    <location>
        <begin position="418"/>
        <end position="438"/>
    </location>
</feature>
<dbReference type="InterPro" id="IPR027256">
    <property type="entry name" value="P-typ_ATPase_IB"/>
</dbReference>
<evidence type="ECO:0000256" key="7">
    <source>
        <dbReference type="ARBA" id="ARBA00022967"/>
    </source>
</evidence>
<dbReference type="InterPro" id="IPR018303">
    <property type="entry name" value="ATPase_P-typ_P_site"/>
</dbReference>
<dbReference type="InterPro" id="IPR023299">
    <property type="entry name" value="ATPase_P-typ_cyto_dom_N"/>
</dbReference>
<dbReference type="SFLD" id="SFLDG00002">
    <property type="entry name" value="C1.7:_P-type_atpase_like"/>
    <property type="match status" value="1"/>
</dbReference>
<dbReference type="InterPro" id="IPR023214">
    <property type="entry name" value="HAD_sf"/>
</dbReference>
<name>A0A8H4UQ95_9HYPO</name>
<keyword evidence="8 10" id="KW-1133">Transmembrane helix</keyword>
<dbReference type="SUPFAM" id="SSF56784">
    <property type="entry name" value="HAD-like"/>
    <property type="match status" value="1"/>
</dbReference>
<evidence type="ECO:0000256" key="2">
    <source>
        <dbReference type="ARBA" id="ARBA00006024"/>
    </source>
</evidence>
<dbReference type="GO" id="GO:0055070">
    <property type="term" value="P:copper ion homeostasis"/>
    <property type="evidence" value="ECO:0007669"/>
    <property type="project" value="TreeGrafter"/>
</dbReference>
<dbReference type="SUPFAM" id="SSF81665">
    <property type="entry name" value="Calcium ATPase, transmembrane domain M"/>
    <property type="match status" value="1"/>
</dbReference>
<reference evidence="13" key="1">
    <citation type="journal article" date="2020" name="BMC Genomics">
        <title>Correction to: Identification and distribution of gene clusters required for synthesis of sphingolipid metabolism inhibitors in diverse species of the filamentous fungus Fusarium.</title>
        <authorList>
            <person name="Kim H.S."/>
            <person name="Lohmar J.M."/>
            <person name="Busman M."/>
            <person name="Brown D.W."/>
            <person name="Naumann T.A."/>
            <person name="Divon H.H."/>
            <person name="Lysoe E."/>
            <person name="Uhlig S."/>
            <person name="Proctor R.H."/>
        </authorList>
    </citation>
    <scope>NUCLEOTIDE SEQUENCE</scope>
    <source>
        <strain evidence="13">NRRL 22465</strain>
    </source>
</reference>
<dbReference type="InterPro" id="IPR059000">
    <property type="entry name" value="ATPase_P-type_domA"/>
</dbReference>
<dbReference type="NCBIfam" id="TIGR01525">
    <property type="entry name" value="ATPase-IB_hvy"/>
    <property type="match status" value="1"/>
</dbReference>
<dbReference type="SFLD" id="SFLDS00003">
    <property type="entry name" value="Haloacid_Dehalogenase"/>
    <property type="match status" value="1"/>
</dbReference>
<evidence type="ECO:0000256" key="9">
    <source>
        <dbReference type="ARBA" id="ARBA00023136"/>
    </source>
</evidence>